<dbReference type="Gene3D" id="2.70.70.10">
    <property type="entry name" value="Glucose Permease (Domain IIA)"/>
    <property type="match status" value="1"/>
</dbReference>
<accession>A0A263D6U1</accession>
<dbReference type="EMBL" id="NKYE01000003">
    <property type="protein sequence ID" value="OZM74133.1"/>
    <property type="molecule type" value="Genomic_DNA"/>
</dbReference>
<feature type="compositionally biased region" description="Low complexity" evidence="2">
    <location>
        <begin position="22"/>
        <end position="31"/>
    </location>
</feature>
<dbReference type="GO" id="GO:0004222">
    <property type="term" value="F:metalloendopeptidase activity"/>
    <property type="evidence" value="ECO:0007669"/>
    <property type="project" value="TreeGrafter"/>
</dbReference>
<dbReference type="OrthoDB" id="5245088at2"/>
<organism evidence="4 5">
    <name type="scientific">Amycolatopsis antarctica</name>
    <dbReference type="NCBI Taxonomy" id="1854586"/>
    <lineage>
        <taxon>Bacteria</taxon>
        <taxon>Bacillati</taxon>
        <taxon>Actinomycetota</taxon>
        <taxon>Actinomycetes</taxon>
        <taxon>Pseudonocardiales</taxon>
        <taxon>Pseudonocardiaceae</taxon>
        <taxon>Amycolatopsis</taxon>
    </lineage>
</organism>
<dbReference type="PANTHER" id="PTHR21666:SF289">
    <property type="entry name" value="L-ALA--D-GLU ENDOPEPTIDASE"/>
    <property type="match status" value="1"/>
</dbReference>
<keyword evidence="5" id="KW-1185">Reference proteome</keyword>
<dbReference type="FunCoup" id="A0A263D6U1">
    <property type="interactions" value="1"/>
</dbReference>
<reference evidence="4 5" key="1">
    <citation type="submission" date="2017-07" db="EMBL/GenBank/DDBJ databases">
        <title>Amycolatopsis antarcticus sp. nov., isolated from the surface of an Antarcticus brown macroalga.</title>
        <authorList>
            <person name="Wang J."/>
            <person name="Leiva S."/>
            <person name="Huang J."/>
            <person name="Huang Y."/>
        </authorList>
    </citation>
    <scope>NUCLEOTIDE SEQUENCE [LARGE SCALE GENOMIC DNA]</scope>
    <source>
        <strain evidence="4 5">AU-G6</strain>
    </source>
</reference>
<dbReference type="InterPro" id="IPR050570">
    <property type="entry name" value="Cell_wall_metabolism_enzyme"/>
</dbReference>
<dbReference type="CDD" id="cd12797">
    <property type="entry name" value="M23_peptidase"/>
    <property type="match status" value="1"/>
</dbReference>
<sequence length="247" mass="25520">MRTCTRSQPVRTQTAAAVYAGAASPSSPAVAIRPSCPTPAELSTDSAPGTRPRPPPGSVEGVTADLRTTPEPAGRRRIRLAACAVLGLILVPVLSSPSPAARAQGDAGPARFSWPLSPDPPVVRAFEAPEDPFGPGHRGVDLGTAPGASVLAAAEGVVVYAGVLAGRGVVSVDHDGGLRTTYEPLQTGVTAGDRVRRGQELGTVAAGHPECAAQACLHWGVRRGEEYLDPLPLVRTETELRLKPWEG</sequence>
<dbReference type="SUPFAM" id="SSF51261">
    <property type="entry name" value="Duplicated hybrid motif"/>
    <property type="match status" value="1"/>
</dbReference>
<name>A0A263D6U1_9PSEU</name>
<dbReference type="InParanoid" id="A0A263D6U1"/>
<dbReference type="AlphaFoldDB" id="A0A263D6U1"/>
<evidence type="ECO:0000259" key="3">
    <source>
        <dbReference type="Pfam" id="PF01551"/>
    </source>
</evidence>
<evidence type="ECO:0000256" key="1">
    <source>
        <dbReference type="ARBA" id="ARBA00022729"/>
    </source>
</evidence>
<feature type="domain" description="M23ase beta-sheet core" evidence="3">
    <location>
        <begin position="136"/>
        <end position="230"/>
    </location>
</feature>
<keyword evidence="1" id="KW-0732">Signal</keyword>
<dbReference type="Pfam" id="PF01551">
    <property type="entry name" value="Peptidase_M23"/>
    <property type="match status" value="1"/>
</dbReference>
<dbReference type="InterPro" id="IPR011055">
    <property type="entry name" value="Dup_hybrid_motif"/>
</dbReference>
<gene>
    <name evidence="4" type="ORF">CFN78_07725</name>
</gene>
<evidence type="ECO:0000256" key="2">
    <source>
        <dbReference type="SAM" id="MobiDB-lite"/>
    </source>
</evidence>
<evidence type="ECO:0000313" key="5">
    <source>
        <dbReference type="Proteomes" id="UP000242444"/>
    </source>
</evidence>
<proteinExistence type="predicted"/>
<dbReference type="InterPro" id="IPR016047">
    <property type="entry name" value="M23ase_b-sheet_dom"/>
</dbReference>
<feature type="region of interest" description="Disordered" evidence="2">
    <location>
        <begin position="22"/>
        <end position="71"/>
    </location>
</feature>
<evidence type="ECO:0000313" key="4">
    <source>
        <dbReference type="EMBL" id="OZM74133.1"/>
    </source>
</evidence>
<dbReference type="PANTHER" id="PTHR21666">
    <property type="entry name" value="PEPTIDASE-RELATED"/>
    <property type="match status" value="1"/>
</dbReference>
<protein>
    <submittedName>
        <fullName evidence="4">Peptidase</fullName>
    </submittedName>
</protein>
<comment type="caution">
    <text evidence="4">The sequence shown here is derived from an EMBL/GenBank/DDBJ whole genome shotgun (WGS) entry which is preliminary data.</text>
</comment>
<dbReference type="Proteomes" id="UP000242444">
    <property type="component" value="Unassembled WGS sequence"/>
</dbReference>